<evidence type="ECO:0000256" key="2">
    <source>
        <dbReference type="ARBA" id="ARBA00022729"/>
    </source>
</evidence>
<protein>
    <submittedName>
        <fullName evidence="3">Unannotated protein</fullName>
    </submittedName>
</protein>
<name>A0A6J6LT34_9ZZZZ</name>
<dbReference type="InterPro" id="IPR005950">
    <property type="entry name" value="ModA"/>
</dbReference>
<dbReference type="NCBIfam" id="TIGR01256">
    <property type="entry name" value="modA"/>
    <property type="match status" value="1"/>
</dbReference>
<dbReference type="GO" id="GO:0030973">
    <property type="term" value="F:molybdate ion binding"/>
    <property type="evidence" value="ECO:0007669"/>
    <property type="project" value="TreeGrafter"/>
</dbReference>
<evidence type="ECO:0000313" key="3">
    <source>
        <dbReference type="EMBL" id="CAB4665017.1"/>
    </source>
</evidence>
<dbReference type="GO" id="GO:0015689">
    <property type="term" value="P:molybdate ion transport"/>
    <property type="evidence" value="ECO:0007669"/>
    <property type="project" value="InterPro"/>
</dbReference>
<dbReference type="PANTHER" id="PTHR30632:SF0">
    <property type="entry name" value="SULFATE-BINDING PROTEIN"/>
    <property type="match status" value="1"/>
</dbReference>
<dbReference type="InterPro" id="IPR050682">
    <property type="entry name" value="ModA/WtpA"/>
</dbReference>
<dbReference type="PANTHER" id="PTHR30632">
    <property type="entry name" value="MOLYBDATE-BINDING PERIPLASMIC PROTEIN"/>
    <property type="match status" value="1"/>
</dbReference>
<gene>
    <name evidence="3" type="ORF">UFOPK2342_00082</name>
</gene>
<sequence>MTAIKRTILVAMTLVLGAALATTPSQALSGKCTSGNSVKDGVRYTCVAKKWQVSALRGTVVALAASSLTDVAPALERAFKGIYPQSDLIFSFGGSGTLAQQAINGVPADLFLSAGPAPMKLAAEESALAGSAKDFASNSLVIAVLKENPTHIASLADLSRATIAICAAEVPCGALTQSVAKAAKVVLKPATFELNVKSVETKVLLGEVDAGLIYRTDVLSNAKLTAIEIPEAKNLKTVYSIAPLPSNKANKSTRDAFILFLLSSKGQLILSQSGFAKP</sequence>
<proteinExistence type="predicted"/>
<dbReference type="AlphaFoldDB" id="A0A6J6LT34"/>
<dbReference type="Gene3D" id="3.40.190.10">
    <property type="entry name" value="Periplasmic binding protein-like II"/>
    <property type="match status" value="2"/>
</dbReference>
<dbReference type="EMBL" id="CAEZXB010000001">
    <property type="protein sequence ID" value="CAB4665017.1"/>
    <property type="molecule type" value="Genomic_DNA"/>
</dbReference>
<dbReference type="Pfam" id="PF13531">
    <property type="entry name" value="SBP_bac_11"/>
    <property type="match status" value="1"/>
</dbReference>
<dbReference type="PIRSF" id="PIRSF004846">
    <property type="entry name" value="ModA"/>
    <property type="match status" value="1"/>
</dbReference>
<reference evidence="3" key="1">
    <citation type="submission" date="2020-05" db="EMBL/GenBank/DDBJ databases">
        <authorList>
            <person name="Chiriac C."/>
            <person name="Salcher M."/>
            <person name="Ghai R."/>
            <person name="Kavagutti S V."/>
        </authorList>
    </citation>
    <scope>NUCLEOTIDE SEQUENCE</scope>
</reference>
<keyword evidence="2" id="KW-0732">Signal</keyword>
<accession>A0A6J6LT34</accession>
<keyword evidence="1" id="KW-0479">Metal-binding</keyword>
<evidence type="ECO:0000256" key="1">
    <source>
        <dbReference type="ARBA" id="ARBA00022723"/>
    </source>
</evidence>
<organism evidence="3">
    <name type="scientific">freshwater metagenome</name>
    <dbReference type="NCBI Taxonomy" id="449393"/>
    <lineage>
        <taxon>unclassified sequences</taxon>
        <taxon>metagenomes</taxon>
        <taxon>ecological metagenomes</taxon>
    </lineage>
</organism>
<dbReference type="SUPFAM" id="SSF53850">
    <property type="entry name" value="Periplasmic binding protein-like II"/>
    <property type="match status" value="1"/>
</dbReference>
<dbReference type="GO" id="GO:0046872">
    <property type="term" value="F:metal ion binding"/>
    <property type="evidence" value="ECO:0007669"/>
    <property type="project" value="UniProtKB-KW"/>
</dbReference>